<reference evidence="3 4" key="1">
    <citation type="submission" date="2018-11" db="EMBL/GenBank/DDBJ databases">
        <title>Genome sequencing of Paenibacillus lentus DSM25539(T).</title>
        <authorList>
            <person name="Kook J.-K."/>
            <person name="Park S.-N."/>
            <person name="Lim Y.K."/>
        </authorList>
    </citation>
    <scope>NUCLEOTIDE SEQUENCE [LARGE SCALE GENOMIC DNA]</scope>
    <source>
        <strain evidence="3 4">DSM 25539</strain>
    </source>
</reference>
<dbReference type="Gene3D" id="3.40.30.10">
    <property type="entry name" value="Glutaredoxin"/>
    <property type="match status" value="1"/>
</dbReference>
<dbReference type="OrthoDB" id="25753at2"/>
<dbReference type="InterPro" id="IPR013766">
    <property type="entry name" value="Thioredoxin_domain"/>
</dbReference>
<dbReference type="RefSeq" id="WP_125084166.1">
    <property type="nucleotide sequence ID" value="NZ_CP034248.1"/>
</dbReference>
<sequence length="192" mass="21242">MRRNIPILALLLVLLGVALYQNYGKGLFPFFGGSQAKQAQTLTAALAEEAPKPGSLSPSFTLEGLDGTTYQVGGERNKPVLVNFWASWCDPCKEEAPDLVRFYEKYGDQLDIYGVNVTAYDTVEKAEGFVQEYGIEFPVLLDKKEEAYKKFNGMAFPTNVLIDKNGVIQDLIVGILPPKDLEAKIKKILKSS</sequence>
<dbReference type="PROSITE" id="PS51352">
    <property type="entry name" value="THIOREDOXIN_2"/>
    <property type="match status" value="1"/>
</dbReference>
<keyword evidence="4" id="KW-1185">Reference proteome</keyword>
<dbReference type="SUPFAM" id="SSF52833">
    <property type="entry name" value="Thioredoxin-like"/>
    <property type="match status" value="1"/>
</dbReference>
<evidence type="ECO:0000259" key="2">
    <source>
        <dbReference type="PROSITE" id="PS51352"/>
    </source>
</evidence>
<dbReference type="GO" id="GO:0016209">
    <property type="term" value="F:antioxidant activity"/>
    <property type="evidence" value="ECO:0007669"/>
    <property type="project" value="InterPro"/>
</dbReference>
<accession>A0A3Q8SD34</accession>
<dbReference type="Proteomes" id="UP000273145">
    <property type="component" value="Chromosome"/>
</dbReference>
<evidence type="ECO:0000256" key="1">
    <source>
        <dbReference type="ARBA" id="ARBA00023157"/>
    </source>
</evidence>
<feature type="domain" description="Thioredoxin" evidence="2">
    <location>
        <begin position="51"/>
        <end position="190"/>
    </location>
</feature>
<proteinExistence type="predicted"/>
<evidence type="ECO:0000313" key="4">
    <source>
        <dbReference type="Proteomes" id="UP000273145"/>
    </source>
</evidence>
<dbReference type="AlphaFoldDB" id="A0A3Q8SD34"/>
<keyword evidence="1" id="KW-1015">Disulfide bond</keyword>
<dbReference type="KEGG" id="plen:EIM92_19005"/>
<protein>
    <submittedName>
        <fullName evidence="3">TlpA family protein disulfide reductase</fullName>
    </submittedName>
</protein>
<dbReference type="InterPro" id="IPR000866">
    <property type="entry name" value="AhpC/TSA"/>
</dbReference>
<dbReference type="PANTHER" id="PTHR42852:SF1">
    <property type="entry name" value="THIOREDOXIN-LIKE PROTEIN YNEN"/>
    <property type="match status" value="1"/>
</dbReference>
<dbReference type="PANTHER" id="PTHR42852">
    <property type="entry name" value="THIOL:DISULFIDE INTERCHANGE PROTEIN DSBE"/>
    <property type="match status" value="1"/>
</dbReference>
<evidence type="ECO:0000313" key="3">
    <source>
        <dbReference type="EMBL" id="AZK47999.1"/>
    </source>
</evidence>
<dbReference type="InterPro" id="IPR036249">
    <property type="entry name" value="Thioredoxin-like_sf"/>
</dbReference>
<dbReference type="Pfam" id="PF00578">
    <property type="entry name" value="AhpC-TSA"/>
    <property type="match status" value="1"/>
</dbReference>
<gene>
    <name evidence="3" type="ORF">EIM92_19005</name>
</gene>
<dbReference type="CDD" id="cd02966">
    <property type="entry name" value="TlpA_like_family"/>
    <property type="match status" value="1"/>
</dbReference>
<dbReference type="GO" id="GO:0016491">
    <property type="term" value="F:oxidoreductase activity"/>
    <property type="evidence" value="ECO:0007669"/>
    <property type="project" value="InterPro"/>
</dbReference>
<organism evidence="3 4">
    <name type="scientific">Paenibacillus lentus</name>
    <dbReference type="NCBI Taxonomy" id="1338368"/>
    <lineage>
        <taxon>Bacteria</taxon>
        <taxon>Bacillati</taxon>
        <taxon>Bacillota</taxon>
        <taxon>Bacilli</taxon>
        <taxon>Bacillales</taxon>
        <taxon>Paenibacillaceae</taxon>
        <taxon>Paenibacillus</taxon>
    </lineage>
</organism>
<name>A0A3Q8SD34_9BACL</name>
<dbReference type="EMBL" id="CP034248">
    <property type="protein sequence ID" value="AZK47999.1"/>
    <property type="molecule type" value="Genomic_DNA"/>
</dbReference>
<dbReference type="InterPro" id="IPR050553">
    <property type="entry name" value="Thioredoxin_ResA/DsbE_sf"/>
</dbReference>